<dbReference type="InterPro" id="IPR006120">
    <property type="entry name" value="Resolvase_HTH_dom"/>
</dbReference>
<dbReference type="EMBL" id="JAHBBD010000035">
    <property type="protein sequence ID" value="MBW3083747.1"/>
    <property type="molecule type" value="Genomic_DNA"/>
</dbReference>
<dbReference type="Pfam" id="PF02796">
    <property type="entry name" value="HTH_7"/>
    <property type="match status" value="1"/>
</dbReference>
<organism evidence="4 5">
    <name type="scientific">Bifidobacterium phasiani</name>
    <dbReference type="NCBI Taxonomy" id="2834431"/>
    <lineage>
        <taxon>Bacteria</taxon>
        <taxon>Bacillati</taxon>
        <taxon>Actinomycetota</taxon>
        <taxon>Actinomycetes</taxon>
        <taxon>Bifidobacteriales</taxon>
        <taxon>Bifidobacteriaceae</taxon>
        <taxon>Bifidobacterium</taxon>
    </lineage>
</organism>
<accession>A0ABS6WDD5</accession>
<evidence type="ECO:0000259" key="3">
    <source>
        <dbReference type="PROSITE" id="PS51736"/>
    </source>
</evidence>
<keyword evidence="5" id="KW-1185">Reference proteome</keyword>
<dbReference type="InterPro" id="IPR006119">
    <property type="entry name" value="Resolv_N"/>
</dbReference>
<feature type="domain" description="Resolvase/invertase-type recombinase catalytic" evidence="3">
    <location>
        <begin position="1"/>
        <end position="134"/>
    </location>
</feature>
<name>A0ABS6WDD5_9BIFI</name>
<reference evidence="4 5" key="1">
    <citation type="submission" date="2021-05" db="EMBL/GenBank/DDBJ databases">
        <title>Phylogenetic classification of ten novel species belonging to the genus Bifidobacterium comprising B. colchicus sp. nov., B. abeli sp. nov., B. bicoloris sp. nov., B. guerezis sp. nov., B. rosaliae sp. nov., B. santillanensis sp. nov., B. argentati sp. nov., B. amazzoni sp. nov., B. pluviali sp. nov., and B. pinnaculum sp. nov.</title>
        <authorList>
            <person name="Lugli G.A."/>
            <person name="Ruiz Garcia L."/>
            <person name="Margolles A."/>
            <person name="Ventura M."/>
        </authorList>
    </citation>
    <scope>NUCLEOTIDE SEQUENCE [LARGE SCALE GENOMIC DNA]</scope>
    <source>
        <strain evidence="4 5">6T3</strain>
    </source>
</reference>
<proteinExistence type="predicted"/>
<dbReference type="SMART" id="SM00857">
    <property type="entry name" value="Resolvase"/>
    <property type="match status" value="1"/>
</dbReference>
<sequence length="188" mass="21088">MNIGYARISTTDQNLDLQIDALRNAGCERIYTETASGARDERPELARMTDTLRAGDVLTVWRLDRLGRSTQHLIGLVNDLADRGVQFRSLTEHLDTTTPGGVLVFTVFAGVAQFERDLIRERTKAGIEAARLRGRRGGRPRKLTPNQARELRQLHASHTISVANLCRMYGISKTTLYRITTQGQVQKL</sequence>
<protein>
    <submittedName>
        <fullName evidence="4">Recombinase family protein</fullName>
    </submittedName>
</protein>
<dbReference type="PANTHER" id="PTHR30461:SF2">
    <property type="entry name" value="SERINE RECOMBINASE PINE-RELATED"/>
    <property type="match status" value="1"/>
</dbReference>
<evidence type="ECO:0000256" key="1">
    <source>
        <dbReference type="ARBA" id="ARBA00023125"/>
    </source>
</evidence>
<dbReference type="Pfam" id="PF00239">
    <property type="entry name" value="Resolvase"/>
    <property type="match status" value="1"/>
</dbReference>
<evidence type="ECO:0000313" key="5">
    <source>
        <dbReference type="Proteomes" id="UP000812844"/>
    </source>
</evidence>
<gene>
    <name evidence="4" type="ORF">KIH73_10365</name>
</gene>
<dbReference type="Proteomes" id="UP000812844">
    <property type="component" value="Unassembled WGS sequence"/>
</dbReference>
<dbReference type="PANTHER" id="PTHR30461">
    <property type="entry name" value="DNA-INVERTASE FROM LAMBDOID PROPHAGE"/>
    <property type="match status" value="1"/>
</dbReference>
<evidence type="ECO:0000256" key="2">
    <source>
        <dbReference type="ARBA" id="ARBA00023172"/>
    </source>
</evidence>
<dbReference type="PROSITE" id="PS51736">
    <property type="entry name" value="RECOMBINASES_3"/>
    <property type="match status" value="1"/>
</dbReference>
<dbReference type="InterPro" id="IPR050639">
    <property type="entry name" value="SSR_resolvase"/>
</dbReference>
<keyword evidence="1" id="KW-0238">DNA-binding</keyword>
<dbReference type="CDD" id="cd03768">
    <property type="entry name" value="SR_ResInv"/>
    <property type="match status" value="1"/>
</dbReference>
<evidence type="ECO:0000313" key="4">
    <source>
        <dbReference type="EMBL" id="MBW3083747.1"/>
    </source>
</evidence>
<dbReference type="RefSeq" id="WP_219083231.1">
    <property type="nucleotide sequence ID" value="NZ_JAHBBD010000035.1"/>
</dbReference>
<keyword evidence="2" id="KW-0233">DNA recombination</keyword>
<comment type="caution">
    <text evidence="4">The sequence shown here is derived from an EMBL/GenBank/DDBJ whole genome shotgun (WGS) entry which is preliminary data.</text>
</comment>